<keyword evidence="2" id="KW-0902">Two-component regulatory system</keyword>
<dbReference type="SMART" id="SM00448">
    <property type="entry name" value="REC"/>
    <property type="match status" value="1"/>
</dbReference>
<organism evidence="8 9">
    <name type="scientific">Candidatus Magasanikbacteria bacterium GW2011_GWA2_50_22</name>
    <dbReference type="NCBI Taxonomy" id="1619043"/>
    <lineage>
        <taxon>Bacteria</taxon>
        <taxon>Candidatus Magasanikiibacteriota</taxon>
    </lineage>
</organism>
<dbReference type="FunFam" id="1.10.10.10:FF:000018">
    <property type="entry name" value="DNA-binding response regulator ResD"/>
    <property type="match status" value="1"/>
</dbReference>
<reference evidence="8 9" key="1">
    <citation type="journal article" date="2015" name="Nature">
        <title>rRNA introns, odd ribosomes, and small enigmatic genomes across a large radiation of phyla.</title>
        <authorList>
            <person name="Brown C.T."/>
            <person name="Hug L.A."/>
            <person name="Thomas B.C."/>
            <person name="Sharon I."/>
            <person name="Castelle C.J."/>
            <person name="Singh A."/>
            <person name="Wilkins M.J."/>
            <person name="Williams K.H."/>
            <person name="Banfield J.F."/>
        </authorList>
    </citation>
    <scope>NUCLEOTIDE SEQUENCE [LARGE SCALE GENOMIC DNA]</scope>
</reference>
<dbReference type="InterPro" id="IPR039420">
    <property type="entry name" value="WalR-like"/>
</dbReference>
<evidence type="ECO:0000259" key="7">
    <source>
        <dbReference type="PROSITE" id="PS51755"/>
    </source>
</evidence>
<evidence type="ECO:0000256" key="4">
    <source>
        <dbReference type="PROSITE-ProRule" id="PRU00169"/>
    </source>
</evidence>
<dbReference type="InterPro" id="IPR011006">
    <property type="entry name" value="CheY-like_superfamily"/>
</dbReference>
<evidence type="ECO:0000256" key="2">
    <source>
        <dbReference type="ARBA" id="ARBA00023012"/>
    </source>
</evidence>
<dbReference type="InterPro" id="IPR001789">
    <property type="entry name" value="Sig_transdc_resp-reg_receiver"/>
</dbReference>
<dbReference type="Pfam" id="PF00486">
    <property type="entry name" value="Trans_reg_C"/>
    <property type="match status" value="1"/>
</dbReference>
<dbReference type="EMBL" id="LCQN01000014">
    <property type="protein sequence ID" value="KKW16958.1"/>
    <property type="molecule type" value="Genomic_DNA"/>
</dbReference>
<dbReference type="GO" id="GO:0000976">
    <property type="term" value="F:transcription cis-regulatory region binding"/>
    <property type="evidence" value="ECO:0007669"/>
    <property type="project" value="TreeGrafter"/>
</dbReference>
<dbReference type="AlphaFoldDB" id="A0A0G1WDW7"/>
<evidence type="ECO:0000256" key="3">
    <source>
        <dbReference type="ARBA" id="ARBA00023125"/>
    </source>
</evidence>
<dbReference type="PROSITE" id="PS51755">
    <property type="entry name" value="OMPR_PHOB"/>
    <property type="match status" value="1"/>
</dbReference>
<accession>A0A0G1WDW7</accession>
<dbReference type="GO" id="GO:0005829">
    <property type="term" value="C:cytosol"/>
    <property type="evidence" value="ECO:0007669"/>
    <property type="project" value="TreeGrafter"/>
</dbReference>
<evidence type="ECO:0000256" key="1">
    <source>
        <dbReference type="ARBA" id="ARBA00022553"/>
    </source>
</evidence>
<dbReference type="SUPFAM" id="SSF52172">
    <property type="entry name" value="CheY-like"/>
    <property type="match status" value="1"/>
</dbReference>
<feature type="domain" description="Response regulatory" evidence="6">
    <location>
        <begin position="1"/>
        <end position="105"/>
    </location>
</feature>
<dbReference type="PANTHER" id="PTHR48111:SF40">
    <property type="entry name" value="PHOSPHATE REGULON TRANSCRIPTIONAL REGULATORY PROTEIN PHOB"/>
    <property type="match status" value="1"/>
</dbReference>
<dbReference type="InterPro" id="IPR016032">
    <property type="entry name" value="Sig_transdc_resp-reg_C-effctor"/>
</dbReference>
<dbReference type="SMART" id="SM00862">
    <property type="entry name" value="Trans_reg_C"/>
    <property type="match status" value="1"/>
</dbReference>
<feature type="modified residue" description="4-aspartylphosphate" evidence="4">
    <location>
        <position position="40"/>
    </location>
</feature>
<evidence type="ECO:0000313" key="8">
    <source>
        <dbReference type="EMBL" id="KKW16958.1"/>
    </source>
</evidence>
<dbReference type="InterPro" id="IPR001867">
    <property type="entry name" value="OmpR/PhoB-type_DNA-bd"/>
</dbReference>
<keyword evidence="3 5" id="KW-0238">DNA-binding</keyword>
<evidence type="ECO:0000256" key="5">
    <source>
        <dbReference type="PROSITE-ProRule" id="PRU01091"/>
    </source>
</evidence>
<dbReference type="Proteomes" id="UP000033982">
    <property type="component" value="Unassembled WGS sequence"/>
</dbReference>
<sequence>MVTGLKFNLEARGYRVLAAYDGEKGSCVALEEKPDLIILDLMLPKRNGYEVCKFLKQEVPSMPIIMLTAKSQEAEMVTGLELGADDYVTKPFSLVELLARIKAVLRRSSAGTKIPEVYRFGSLEVNFRKYSARRKGKAIDLSAREFEILKYFIERQGETVSREDLLNHVWGYDSFPNTRTVDTHIAKLRQKIEDDVDNPRHVVTFHGIGYKFLG</sequence>
<keyword evidence="1 4" id="KW-0597">Phosphoprotein</keyword>
<evidence type="ECO:0000313" key="9">
    <source>
        <dbReference type="Proteomes" id="UP000033982"/>
    </source>
</evidence>
<protein>
    <submittedName>
        <fullName evidence="8">Phosphate regulon transcriptional regulatory protein PhoB (SphR)</fullName>
    </submittedName>
</protein>
<dbReference type="GO" id="GO:0032993">
    <property type="term" value="C:protein-DNA complex"/>
    <property type="evidence" value="ECO:0007669"/>
    <property type="project" value="TreeGrafter"/>
</dbReference>
<proteinExistence type="predicted"/>
<dbReference type="PROSITE" id="PS50110">
    <property type="entry name" value="RESPONSE_REGULATORY"/>
    <property type="match status" value="1"/>
</dbReference>
<dbReference type="Gene3D" id="3.40.50.2300">
    <property type="match status" value="1"/>
</dbReference>
<gene>
    <name evidence="8" type="ORF">UY58_C0014G0002</name>
</gene>
<dbReference type="PANTHER" id="PTHR48111">
    <property type="entry name" value="REGULATOR OF RPOS"/>
    <property type="match status" value="1"/>
</dbReference>
<dbReference type="GO" id="GO:0006355">
    <property type="term" value="P:regulation of DNA-templated transcription"/>
    <property type="evidence" value="ECO:0007669"/>
    <property type="project" value="InterPro"/>
</dbReference>
<dbReference type="Pfam" id="PF00072">
    <property type="entry name" value="Response_reg"/>
    <property type="match status" value="1"/>
</dbReference>
<dbReference type="InterPro" id="IPR036388">
    <property type="entry name" value="WH-like_DNA-bd_sf"/>
</dbReference>
<dbReference type="Gene3D" id="6.10.250.690">
    <property type="match status" value="1"/>
</dbReference>
<feature type="DNA-binding region" description="OmpR/PhoB-type" evidence="5">
    <location>
        <begin position="115"/>
        <end position="214"/>
    </location>
</feature>
<dbReference type="GO" id="GO:0000156">
    <property type="term" value="F:phosphorelay response regulator activity"/>
    <property type="evidence" value="ECO:0007669"/>
    <property type="project" value="TreeGrafter"/>
</dbReference>
<dbReference type="CDD" id="cd00383">
    <property type="entry name" value="trans_reg_C"/>
    <property type="match status" value="1"/>
</dbReference>
<dbReference type="Gene3D" id="1.10.10.10">
    <property type="entry name" value="Winged helix-like DNA-binding domain superfamily/Winged helix DNA-binding domain"/>
    <property type="match status" value="1"/>
</dbReference>
<comment type="caution">
    <text evidence="8">The sequence shown here is derived from an EMBL/GenBank/DDBJ whole genome shotgun (WGS) entry which is preliminary data.</text>
</comment>
<feature type="domain" description="OmpR/PhoB-type" evidence="7">
    <location>
        <begin position="115"/>
        <end position="214"/>
    </location>
</feature>
<name>A0A0G1WDW7_9BACT</name>
<dbReference type="SUPFAM" id="SSF46894">
    <property type="entry name" value="C-terminal effector domain of the bipartite response regulators"/>
    <property type="match status" value="1"/>
</dbReference>
<evidence type="ECO:0000259" key="6">
    <source>
        <dbReference type="PROSITE" id="PS50110"/>
    </source>
</evidence>